<dbReference type="CDD" id="cd01949">
    <property type="entry name" value="GGDEF"/>
    <property type="match status" value="1"/>
</dbReference>
<proteinExistence type="predicted"/>
<dbReference type="PANTHER" id="PTHR45138">
    <property type="entry name" value="REGULATORY COMPONENTS OF SENSORY TRANSDUCTION SYSTEM"/>
    <property type="match status" value="1"/>
</dbReference>
<dbReference type="EMBL" id="QFYR01000001">
    <property type="protein sequence ID" value="RAK57512.1"/>
    <property type="molecule type" value="Genomic_DNA"/>
</dbReference>
<feature type="region of interest" description="Disordered" evidence="4">
    <location>
        <begin position="1"/>
        <end position="34"/>
    </location>
</feature>
<dbReference type="EC" id="2.7.7.65" evidence="1"/>
<keyword evidence="3" id="KW-0175">Coiled coil</keyword>
<dbReference type="OrthoDB" id="9812260at2"/>
<comment type="caution">
    <text evidence="6">The sequence shown here is derived from an EMBL/GenBank/DDBJ whole genome shotgun (WGS) entry which is preliminary data.</text>
</comment>
<evidence type="ECO:0000313" key="6">
    <source>
        <dbReference type="EMBL" id="RAK57512.1"/>
    </source>
</evidence>
<organism evidence="6 7">
    <name type="scientific">Phenylobacterium deserti</name>
    <dbReference type="NCBI Taxonomy" id="1914756"/>
    <lineage>
        <taxon>Bacteria</taxon>
        <taxon>Pseudomonadati</taxon>
        <taxon>Pseudomonadota</taxon>
        <taxon>Alphaproteobacteria</taxon>
        <taxon>Caulobacterales</taxon>
        <taxon>Caulobacteraceae</taxon>
        <taxon>Phenylobacterium</taxon>
    </lineage>
</organism>
<evidence type="ECO:0000259" key="5">
    <source>
        <dbReference type="PROSITE" id="PS50887"/>
    </source>
</evidence>
<dbReference type="SMART" id="SM00267">
    <property type="entry name" value="GGDEF"/>
    <property type="match status" value="1"/>
</dbReference>
<dbReference type="InterPro" id="IPR043128">
    <property type="entry name" value="Rev_trsase/Diguanyl_cyclase"/>
</dbReference>
<feature type="compositionally biased region" description="Low complexity" evidence="4">
    <location>
        <begin position="20"/>
        <end position="31"/>
    </location>
</feature>
<evidence type="ECO:0000313" key="7">
    <source>
        <dbReference type="Proteomes" id="UP000249725"/>
    </source>
</evidence>
<dbReference type="InterPro" id="IPR050469">
    <property type="entry name" value="Diguanylate_Cyclase"/>
</dbReference>
<feature type="coiled-coil region" evidence="3">
    <location>
        <begin position="54"/>
        <end position="81"/>
    </location>
</feature>
<name>A0A328AR55_9CAUL</name>
<accession>A0A328AR55</accession>
<dbReference type="NCBIfam" id="TIGR00254">
    <property type="entry name" value="GGDEF"/>
    <property type="match status" value="1"/>
</dbReference>
<dbReference type="PROSITE" id="PS50887">
    <property type="entry name" value="GGDEF"/>
    <property type="match status" value="1"/>
</dbReference>
<dbReference type="InterPro" id="IPR000160">
    <property type="entry name" value="GGDEF_dom"/>
</dbReference>
<evidence type="ECO:0000256" key="1">
    <source>
        <dbReference type="ARBA" id="ARBA00012528"/>
    </source>
</evidence>
<dbReference type="PANTHER" id="PTHR45138:SF9">
    <property type="entry name" value="DIGUANYLATE CYCLASE DGCM-RELATED"/>
    <property type="match status" value="1"/>
</dbReference>
<dbReference type="Pfam" id="PF00990">
    <property type="entry name" value="GGDEF"/>
    <property type="match status" value="1"/>
</dbReference>
<feature type="domain" description="GGDEF" evidence="5">
    <location>
        <begin position="112"/>
        <end position="240"/>
    </location>
</feature>
<dbReference type="SUPFAM" id="SSF55073">
    <property type="entry name" value="Nucleotide cyclase"/>
    <property type="match status" value="1"/>
</dbReference>
<protein>
    <recommendedName>
        <fullName evidence="1">diguanylate cyclase</fullName>
        <ecNumber evidence="1">2.7.7.65</ecNumber>
    </recommendedName>
</protein>
<keyword evidence="7" id="KW-1185">Reference proteome</keyword>
<dbReference type="RefSeq" id="WP_111513964.1">
    <property type="nucleotide sequence ID" value="NZ_QFYR01000001.1"/>
</dbReference>
<reference evidence="7" key="1">
    <citation type="submission" date="2018-05" db="EMBL/GenBank/DDBJ databases">
        <authorList>
            <person name="Li X."/>
        </authorList>
    </citation>
    <scope>NUCLEOTIDE SEQUENCE [LARGE SCALE GENOMIC DNA]</scope>
    <source>
        <strain evidence="7">YIM 73061</strain>
    </source>
</reference>
<dbReference type="GO" id="GO:0052621">
    <property type="term" value="F:diguanylate cyclase activity"/>
    <property type="evidence" value="ECO:0007669"/>
    <property type="project" value="UniProtKB-EC"/>
</dbReference>
<evidence type="ECO:0000256" key="2">
    <source>
        <dbReference type="ARBA" id="ARBA00034247"/>
    </source>
</evidence>
<evidence type="ECO:0000256" key="3">
    <source>
        <dbReference type="SAM" id="Coils"/>
    </source>
</evidence>
<gene>
    <name evidence="6" type="ORF">DJ018_06125</name>
</gene>
<comment type="catalytic activity">
    <reaction evidence="2">
        <text>2 GTP = 3',3'-c-di-GMP + 2 diphosphate</text>
        <dbReference type="Rhea" id="RHEA:24898"/>
        <dbReference type="ChEBI" id="CHEBI:33019"/>
        <dbReference type="ChEBI" id="CHEBI:37565"/>
        <dbReference type="ChEBI" id="CHEBI:58805"/>
        <dbReference type="EC" id="2.7.7.65"/>
    </reaction>
</comment>
<dbReference type="Gene3D" id="3.30.70.270">
    <property type="match status" value="1"/>
</dbReference>
<dbReference type="AlphaFoldDB" id="A0A328AR55"/>
<sequence>MKITGARTEPFSATRRRAAAKAGAPARGAAPSQDTTAFLGLGPADLTPQVQGALQTLLTEIDELRAEVARLKAQLAEAEGMADRDALTPVLNRRALMRELGRIRAFVGRYEAAASLVYFDLDGLKGVNDRLGHAAGDAALTAVAERLSASVRDSDVVGRMGGDEFAVILVQADRNLAEGKAASLAASIEAQPAKVGEGLAHLQLSWGVCEITPGLEPDEIVHRADRAMYERKRQRQAARG</sequence>
<dbReference type="InterPro" id="IPR029787">
    <property type="entry name" value="Nucleotide_cyclase"/>
</dbReference>
<evidence type="ECO:0000256" key="4">
    <source>
        <dbReference type="SAM" id="MobiDB-lite"/>
    </source>
</evidence>
<dbReference type="Proteomes" id="UP000249725">
    <property type="component" value="Unassembled WGS sequence"/>
</dbReference>